<organism evidence="1 2">
    <name type="scientific">Auriscalpium vulgare</name>
    <dbReference type="NCBI Taxonomy" id="40419"/>
    <lineage>
        <taxon>Eukaryota</taxon>
        <taxon>Fungi</taxon>
        <taxon>Dikarya</taxon>
        <taxon>Basidiomycota</taxon>
        <taxon>Agaricomycotina</taxon>
        <taxon>Agaricomycetes</taxon>
        <taxon>Russulales</taxon>
        <taxon>Auriscalpiaceae</taxon>
        <taxon>Auriscalpium</taxon>
    </lineage>
</organism>
<name>A0ACB8R353_9AGAM</name>
<comment type="caution">
    <text evidence="1">The sequence shown here is derived from an EMBL/GenBank/DDBJ whole genome shotgun (WGS) entry which is preliminary data.</text>
</comment>
<proteinExistence type="predicted"/>
<reference evidence="1" key="2">
    <citation type="journal article" date="2022" name="New Phytol.">
        <title>Evolutionary transition to the ectomycorrhizal habit in the genomes of a hyperdiverse lineage of mushroom-forming fungi.</title>
        <authorList>
            <person name="Looney B."/>
            <person name="Miyauchi S."/>
            <person name="Morin E."/>
            <person name="Drula E."/>
            <person name="Courty P.E."/>
            <person name="Kohler A."/>
            <person name="Kuo A."/>
            <person name="LaButti K."/>
            <person name="Pangilinan J."/>
            <person name="Lipzen A."/>
            <person name="Riley R."/>
            <person name="Andreopoulos W."/>
            <person name="He G."/>
            <person name="Johnson J."/>
            <person name="Nolan M."/>
            <person name="Tritt A."/>
            <person name="Barry K.W."/>
            <person name="Grigoriev I.V."/>
            <person name="Nagy L.G."/>
            <person name="Hibbett D."/>
            <person name="Henrissat B."/>
            <person name="Matheny P.B."/>
            <person name="Labbe J."/>
            <person name="Martin F.M."/>
        </authorList>
    </citation>
    <scope>NUCLEOTIDE SEQUENCE</scope>
    <source>
        <strain evidence="1">FP105234-sp</strain>
    </source>
</reference>
<evidence type="ECO:0000313" key="2">
    <source>
        <dbReference type="Proteomes" id="UP000814033"/>
    </source>
</evidence>
<reference evidence="1" key="1">
    <citation type="submission" date="2021-02" db="EMBL/GenBank/DDBJ databases">
        <authorList>
            <consortium name="DOE Joint Genome Institute"/>
            <person name="Ahrendt S."/>
            <person name="Looney B.P."/>
            <person name="Miyauchi S."/>
            <person name="Morin E."/>
            <person name="Drula E."/>
            <person name="Courty P.E."/>
            <person name="Chicoki N."/>
            <person name="Fauchery L."/>
            <person name="Kohler A."/>
            <person name="Kuo A."/>
            <person name="Labutti K."/>
            <person name="Pangilinan J."/>
            <person name="Lipzen A."/>
            <person name="Riley R."/>
            <person name="Andreopoulos W."/>
            <person name="He G."/>
            <person name="Johnson J."/>
            <person name="Barry K.W."/>
            <person name="Grigoriev I.V."/>
            <person name="Nagy L."/>
            <person name="Hibbett D."/>
            <person name="Henrissat B."/>
            <person name="Matheny P.B."/>
            <person name="Labbe J."/>
            <person name="Martin F."/>
        </authorList>
    </citation>
    <scope>NUCLEOTIDE SEQUENCE</scope>
    <source>
        <strain evidence="1">FP105234-sp</strain>
    </source>
</reference>
<feature type="non-terminal residue" evidence="1">
    <location>
        <position position="119"/>
    </location>
</feature>
<dbReference type="EMBL" id="MU276471">
    <property type="protein sequence ID" value="KAI0038539.1"/>
    <property type="molecule type" value="Genomic_DNA"/>
</dbReference>
<keyword evidence="2" id="KW-1185">Reference proteome</keyword>
<protein>
    <submittedName>
        <fullName evidence="1">DNA/RNA polymerase</fullName>
    </submittedName>
</protein>
<evidence type="ECO:0000313" key="1">
    <source>
        <dbReference type="EMBL" id="KAI0038539.1"/>
    </source>
</evidence>
<sequence>MERGTLRDDYFSPYVIPTVPHPPWQEKNIPIPPGIRDQVIEVLQKKIDAGVYEPCQSSYRSKWFCVVKKNGKLRIVHDLQPLNKVSIKETGLPPILDDFIEPFSGRSCVSVFDLFWGYD</sequence>
<gene>
    <name evidence="1" type="ORF">FA95DRAFT_1505455</name>
</gene>
<accession>A0ACB8R353</accession>
<dbReference type="Proteomes" id="UP000814033">
    <property type="component" value="Unassembled WGS sequence"/>
</dbReference>